<comment type="caution">
    <text evidence="1">The sequence shown here is derived from an EMBL/GenBank/DDBJ whole genome shotgun (WGS) entry which is preliminary data.</text>
</comment>
<reference evidence="1" key="1">
    <citation type="submission" date="2021-06" db="EMBL/GenBank/DDBJ databases">
        <authorList>
            <person name="Kallberg Y."/>
            <person name="Tangrot J."/>
            <person name="Rosling A."/>
        </authorList>
    </citation>
    <scope>NUCLEOTIDE SEQUENCE</scope>
    <source>
        <strain evidence="1">UK204</strain>
    </source>
</reference>
<feature type="non-terminal residue" evidence="1">
    <location>
        <position position="93"/>
    </location>
</feature>
<proteinExistence type="predicted"/>
<keyword evidence="2" id="KW-1185">Reference proteome</keyword>
<sequence length="93" mass="10937">MPKLFRTIKRKMSYKSHNCKECNWKRSAGENEPLLKQWNRLSKTKVALKVLKDSQNISSEFLEELHLNLQRGSTYVVKCLGFTQEPKSKDYAM</sequence>
<dbReference type="Proteomes" id="UP000789570">
    <property type="component" value="Unassembled WGS sequence"/>
</dbReference>
<organism evidence="1 2">
    <name type="scientific">Funneliformis caledonium</name>
    <dbReference type="NCBI Taxonomy" id="1117310"/>
    <lineage>
        <taxon>Eukaryota</taxon>
        <taxon>Fungi</taxon>
        <taxon>Fungi incertae sedis</taxon>
        <taxon>Mucoromycota</taxon>
        <taxon>Glomeromycotina</taxon>
        <taxon>Glomeromycetes</taxon>
        <taxon>Glomerales</taxon>
        <taxon>Glomeraceae</taxon>
        <taxon>Funneliformis</taxon>
    </lineage>
</organism>
<evidence type="ECO:0000313" key="1">
    <source>
        <dbReference type="EMBL" id="CAG8523469.1"/>
    </source>
</evidence>
<dbReference type="OrthoDB" id="2446292at2759"/>
<dbReference type="EMBL" id="CAJVPQ010000961">
    <property type="protein sequence ID" value="CAG8523469.1"/>
    <property type="molecule type" value="Genomic_DNA"/>
</dbReference>
<gene>
    <name evidence="1" type="ORF">FCALED_LOCUS4820</name>
</gene>
<protein>
    <submittedName>
        <fullName evidence="1">6486_t:CDS:1</fullName>
    </submittedName>
</protein>
<dbReference type="AlphaFoldDB" id="A0A9N9A8Z8"/>
<name>A0A9N9A8Z8_9GLOM</name>
<accession>A0A9N9A8Z8</accession>
<evidence type="ECO:0000313" key="2">
    <source>
        <dbReference type="Proteomes" id="UP000789570"/>
    </source>
</evidence>